<comment type="function">
    <text evidence="9 10">This protein specifically catalyzes the removal of signal peptides from prolipoproteins.</text>
</comment>
<comment type="similarity">
    <text evidence="1 9 11">Belongs to the peptidase A8 family.</text>
</comment>
<dbReference type="Proteomes" id="UP000177515">
    <property type="component" value="Chromosome 1"/>
</dbReference>
<feature type="transmembrane region" description="Helical" evidence="9">
    <location>
        <begin position="109"/>
        <end position="126"/>
    </location>
</feature>
<evidence type="ECO:0000256" key="8">
    <source>
        <dbReference type="ARBA" id="ARBA00023136"/>
    </source>
</evidence>
<dbReference type="EMBL" id="CP017754">
    <property type="protein sequence ID" value="AOZ07448.1"/>
    <property type="molecule type" value="Genomic_DNA"/>
</dbReference>
<evidence type="ECO:0000256" key="11">
    <source>
        <dbReference type="RuleBase" id="RU004181"/>
    </source>
</evidence>
<dbReference type="NCBIfam" id="TIGR00077">
    <property type="entry name" value="lspA"/>
    <property type="match status" value="1"/>
</dbReference>
<name>A0ABM6F7A8_9BURK</name>
<feature type="transmembrane region" description="Helical" evidence="9">
    <location>
        <begin position="81"/>
        <end position="102"/>
    </location>
</feature>
<evidence type="ECO:0000256" key="9">
    <source>
        <dbReference type="HAMAP-Rule" id="MF_00161"/>
    </source>
</evidence>
<dbReference type="EC" id="3.4.23.36" evidence="9"/>
<keyword evidence="2 9" id="KW-1003">Cell membrane</keyword>
<gene>
    <name evidence="9" type="primary">lspA</name>
    <name evidence="12" type="ORF">BKK80_17655</name>
</gene>
<evidence type="ECO:0000256" key="7">
    <source>
        <dbReference type="ARBA" id="ARBA00022989"/>
    </source>
</evidence>
<dbReference type="InterPro" id="IPR001872">
    <property type="entry name" value="Peptidase_A8"/>
</dbReference>
<evidence type="ECO:0000256" key="2">
    <source>
        <dbReference type="ARBA" id="ARBA00022475"/>
    </source>
</evidence>
<evidence type="ECO:0000313" key="13">
    <source>
        <dbReference type="Proteomes" id="UP000177515"/>
    </source>
</evidence>
<evidence type="ECO:0000256" key="5">
    <source>
        <dbReference type="ARBA" id="ARBA00022750"/>
    </source>
</evidence>
<reference evidence="12 13" key="1">
    <citation type="submission" date="2016-10" db="EMBL/GenBank/DDBJ databases">
        <title>Complete genome sequences of three Cupriavidus strains isolated from various Malaysian environments.</title>
        <authorList>
            <person name="Abdullah A.A.-A."/>
            <person name="Shafie N.A.H."/>
            <person name="Lau N.S."/>
        </authorList>
    </citation>
    <scope>NUCLEOTIDE SEQUENCE [LARGE SCALE GENOMIC DNA]</scope>
    <source>
        <strain evidence="12 13">USMAA1020</strain>
    </source>
</reference>
<evidence type="ECO:0000313" key="12">
    <source>
        <dbReference type="EMBL" id="AOZ07448.1"/>
    </source>
</evidence>
<keyword evidence="3 9" id="KW-0645">Protease</keyword>
<dbReference type="PANTHER" id="PTHR33695:SF1">
    <property type="entry name" value="LIPOPROTEIN SIGNAL PEPTIDASE"/>
    <property type="match status" value="1"/>
</dbReference>
<proteinExistence type="inferred from homology"/>
<feature type="active site" evidence="9">
    <location>
        <position position="136"/>
    </location>
</feature>
<comment type="subcellular location">
    <subcellularLocation>
        <location evidence="9">Cell membrane</location>
        <topology evidence="9">Multi-pass membrane protein</topology>
    </subcellularLocation>
</comment>
<comment type="catalytic activity">
    <reaction evidence="9 10">
        <text>Release of signal peptides from bacterial membrane prolipoproteins. Hydrolyzes -Xaa-Yaa-Zaa-|-(S,diacylglyceryl)Cys-, in which Xaa is hydrophobic (preferably Leu), and Yaa (Ala or Ser) and Zaa (Gly or Ala) have small, neutral side chains.</text>
        <dbReference type="EC" id="3.4.23.36"/>
    </reaction>
</comment>
<sequence length="175" mass="19380">MAAAGTRAARSSKRPSKAAGTTPWLWMAFALLVVMADQFLKLVIVRSFAYGESRPVTGFFNLVLVYNKGAAFSFLADAGGWQRWFFTGLGVVVGLFIIWLLYRHTGQRLFCLAVSLILGGAVGNVVDRVLYGHVVDFLDFYAGRYHWPAFNLADCAITVGAALLIVDELRRVRRQ</sequence>
<keyword evidence="7 9" id="KW-1133">Transmembrane helix</keyword>
<dbReference type="Pfam" id="PF01252">
    <property type="entry name" value="Peptidase_A8"/>
    <property type="match status" value="1"/>
</dbReference>
<comment type="pathway">
    <text evidence="9">Protein modification; lipoprotein biosynthesis (signal peptide cleavage).</text>
</comment>
<evidence type="ECO:0000256" key="6">
    <source>
        <dbReference type="ARBA" id="ARBA00022801"/>
    </source>
</evidence>
<dbReference type="PANTHER" id="PTHR33695">
    <property type="entry name" value="LIPOPROTEIN SIGNAL PEPTIDASE"/>
    <property type="match status" value="1"/>
</dbReference>
<feature type="transmembrane region" description="Helical" evidence="9">
    <location>
        <begin position="146"/>
        <end position="166"/>
    </location>
</feature>
<keyword evidence="4 9" id="KW-0812">Transmembrane</keyword>
<evidence type="ECO:0000256" key="1">
    <source>
        <dbReference type="ARBA" id="ARBA00006139"/>
    </source>
</evidence>
<evidence type="ECO:0000256" key="4">
    <source>
        <dbReference type="ARBA" id="ARBA00022692"/>
    </source>
</evidence>
<keyword evidence="13" id="KW-1185">Reference proteome</keyword>
<feature type="active site" evidence="9">
    <location>
        <position position="154"/>
    </location>
</feature>
<feature type="transmembrane region" description="Helical" evidence="9">
    <location>
        <begin position="24"/>
        <end position="44"/>
    </location>
</feature>
<keyword evidence="6 9" id="KW-0378">Hydrolase</keyword>
<dbReference type="RefSeq" id="WP_071015188.1">
    <property type="nucleotide sequence ID" value="NZ_CP017754.1"/>
</dbReference>
<evidence type="ECO:0000256" key="3">
    <source>
        <dbReference type="ARBA" id="ARBA00022670"/>
    </source>
</evidence>
<evidence type="ECO:0000256" key="10">
    <source>
        <dbReference type="RuleBase" id="RU000594"/>
    </source>
</evidence>
<protein>
    <recommendedName>
        <fullName evidence="9">Lipoprotein signal peptidase</fullName>
        <ecNumber evidence="9">3.4.23.36</ecNumber>
    </recommendedName>
    <alternativeName>
        <fullName evidence="9">Prolipoprotein signal peptidase</fullName>
    </alternativeName>
    <alternativeName>
        <fullName evidence="9">Signal peptidase II</fullName>
        <shortName evidence="9">SPase II</shortName>
    </alternativeName>
</protein>
<dbReference type="PRINTS" id="PR00781">
    <property type="entry name" value="LIPOSIGPTASE"/>
</dbReference>
<dbReference type="HAMAP" id="MF_00161">
    <property type="entry name" value="LspA"/>
    <property type="match status" value="1"/>
</dbReference>
<keyword evidence="8 9" id="KW-0472">Membrane</keyword>
<accession>A0ABM6F7A8</accession>
<keyword evidence="5 9" id="KW-0064">Aspartyl protease</keyword>
<dbReference type="PROSITE" id="PS00855">
    <property type="entry name" value="SPASE_II"/>
    <property type="match status" value="1"/>
</dbReference>
<organism evidence="12 13">
    <name type="scientific">Cupriavidus malaysiensis</name>
    <dbReference type="NCBI Taxonomy" id="367825"/>
    <lineage>
        <taxon>Bacteria</taxon>
        <taxon>Pseudomonadati</taxon>
        <taxon>Pseudomonadota</taxon>
        <taxon>Betaproteobacteria</taxon>
        <taxon>Burkholderiales</taxon>
        <taxon>Burkholderiaceae</taxon>
        <taxon>Cupriavidus</taxon>
    </lineage>
</organism>